<keyword evidence="4" id="KW-1185">Reference proteome</keyword>
<dbReference type="RefSeq" id="WP_206256138.1">
    <property type="nucleotide sequence ID" value="NZ_CP071060.1"/>
</dbReference>
<proteinExistence type="predicted"/>
<evidence type="ECO:0000256" key="1">
    <source>
        <dbReference type="SAM" id="MobiDB-lite"/>
    </source>
</evidence>
<feature type="compositionally biased region" description="Basic and acidic residues" evidence="1">
    <location>
        <begin position="54"/>
        <end position="67"/>
    </location>
</feature>
<dbReference type="InterPro" id="IPR052563">
    <property type="entry name" value="FliK"/>
</dbReference>
<reference evidence="3 4" key="1">
    <citation type="submission" date="2021-02" db="EMBL/GenBank/DDBJ databases">
        <title>Niveibacterium changnyeongensis HC41.</title>
        <authorList>
            <person name="Kang M."/>
        </authorList>
    </citation>
    <scope>NUCLEOTIDE SEQUENCE [LARGE SCALE GENOMIC DNA]</scope>
    <source>
        <strain evidence="3 4">HC41</strain>
    </source>
</reference>
<keyword evidence="3" id="KW-0969">Cilium</keyword>
<feature type="region of interest" description="Disordered" evidence="1">
    <location>
        <begin position="370"/>
        <end position="396"/>
    </location>
</feature>
<sequence length="423" mass="43027">MPAMNVSPSPMPAPVSNTAPAQANLPANAAESSTDNGKPANFANALDGAKAKTQKAESDKASDRSDTDATAATDDPARLAQIAAALLSSLAPSSASQTVDSSNQPALTEAAANGVITSVEGRFLPRQNQVPSNEDSVTRVNRLSGSPGSATAVDSLPLDGKALPAAAVPAAQGSNGETSADTSDKAAAANALLAQTSNRTAATASDEKPNPALTALGDSAKQPIAAVVAEASGKAAQTKAVIVDTAAQASAPTQPTVSPWADTLANRTAEAARTEAPQFPVRTPVSQSGWADDVGNRMVWMAGKELGRAELILTPPHLGRVEITLNVNGDQTTAHFVTATPAAREAIEQSIPRLRELMTDAGLNLGQVNVSANGTNDPSQEQRSWGGPQRGARQVAADDTAEVVGLARPAWSQSGRGMVDTFA</sequence>
<dbReference type="CDD" id="cd17470">
    <property type="entry name" value="T3SS_Flik_C"/>
    <property type="match status" value="1"/>
</dbReference>
<dbReference type="InterPro" id="IPR021136">
    <property type="entry name" value="Flagellar_hook_control-like_C"/>
</dbReference>
<feature type="domain" description="Flagellar hook-length control protein-like C-terminal" evidence="2">
    <location>
        <begin position="296"/>
        <end position="376"/>
    </location>
</feature>
<dbReference type="InterPro" id="IPR038610">
    <property type="entry name" value="FliK-like_C_sf"/>
</dbReference>
<keyword evidence="3" id="KW-0282">Flagellum</keyword>
<organism evidence="3 4">
    <name type="scientific">Niveibacterium microcysteis</name>
    <dbReference type="NCBI Taxonomy" id="2811415"/>
    <lineage>
        <taxon>Bacteria</taxon>
        <taxon>Pseudomonadati</taxon>
        <taxon>Pseudomonadota</taxon>
        <taxon>Betaproteobacteria</taxon>
        <taxon>Rhodocyclales</taxon>
        <taxon>Rhodocyclaceae</taxon>
        <taxon>Niveibacterium</taxon>
    </lineage>
</organism>
<dbReference type="Proteomes" id="UP000663570">
    <property type="component" value="Chromosome"/>
</dbReference>
<dbReference type="Gene3D" id="3.30.750.140">
    <property type="match status" value="1"/>
</dbReference>
<feature type="region of interest" description="Disordered" evidence="1">
    <location>
        <begin position="123"/>
        <end position="156"/>
    </location>
</feature>
<gene>
    <name evidence="3" type="ORF">JY500_09230</name>
</gene>
<feature type="compositionally biased region" description="Polar residues" evidence="1">
    <location>
        <begin position="126"/>
        <end position="149"/>
    </location>
</feature>
<keyword evidence="3" id="KW-0966">Cell projection</keyword>
<feature type="compositionally biased region" description="Low complexity" evidence="1">
    <location>
        <begin position="19"/>
        <end position="30"/>
    </location>
</feature>
<feature type="region of interest" description="Disordered" evidence="1">
    <location>
        <begin position="1"/>
        <end position="75"/>
    </location>
</feature>
<accession>A0ABX7MD29</accession>
<feature type="compositionally biased region" description="Polar residues" evidence="1">
    <location>
        <begin position="370"/>
        <end position="383"/>
    </location>
</feature>
<evidence type="ECO:0000259" key="2">
    <source>
        <dbReference type="Pfam" id="PF02120"/>
    </source>
</evidence>
<evidence type="ECO:0000313" key="4">
    <source>
        <dbReference type="Proteomes" id="UP000663570"/>
    </source>
</evidence>
<dbReference type="EMBL" id="CP071060">
    <property type="protein sequence ID" value="QSI78763.1"/>
    <property type="molecule type" value="Genomic_DNA"/>
</dbReference>
<dbReference type="Pfam" id="PF02120">
    <property type="entry name" value="Flg_hook"/>
    <property type="match status" value="1"/>
</dbReference>
<dbReference type="PANTHER" id="PTHR37533">
    <property type="entry name" value="FLAGELLAR HOOK-LENGTH CONTROL PROTEIN"/>
    <property type="match status" value="1"/>
</dbReference>
<protein>
    <submittedName>
        <fullName evidence="3">Flagellar hook-length control protein FliK</fullName>
    </submittedName>
</protein>
<name>A0ABX7MD29_9RHOO</name>
<dbReference type="PANTHER" id="PTHR37533:SF2">
    <property type="entry name" value="FLAGELLAR HOOK-LENGTH CONTROL PROTEIN"/>
    <property type="match status" value="1"/>
</dbReference>
<evidence type="ECO:0000313" key="3">
    <source>
        <dbReference type="EMBL" id="QSI78763.1"/>
    </source>
</evidence>